<dbReference type="InterPro" id="IPR036388">
    <property type="entry name" value="WH-like_DNA-bd_sf"/>
</dbReference>
<dbReference type="SUPFAM" id="SSF52172">
    <property type="entry name" value="CheY-like"/>
    <property type="match status" value="1"/>
</dbReference>
<dbReference type="SMART" id="SM00421">
    <property type="entry name" value="HTH_LUXR"/>
    <property type="match status" value="1"/>
</dbReference>
<keyword evidence="7" id="KW-1185">Reference proteome</keyword>
<keyword evidence="2" id="KW-0902">Two-component regulatory system</keyword>
<evidence type="ECO:0000256" key="3">
    <source>
        <dbReference type="ARBA" id="ARBA00023015"/>
    </source>
</evidence>
<dbReference type="InterPro" id="IPR001789">
    <property type="entry name" value="Sig_transdc_resp-reg_receiver"/>
</dbReference>
<dbReference type="Proteomes" id="UP000287394">
    <property type="component" value="Chromosome"/>
</dbReference>
<dbReference type="InterPro" id="IPR011006">
    <property type="entry name" value="CheY-like_superfamily"/>
</dbReference>
<dbReference type="Pfam" id="PF00072">
    <property type="entry name" value="Response_reg"/>
    <property type="match status" value="1"/>
</dbReference>
<dbReference type="PROSITE" id="PS50110">
    <property type="entry name" value="RESPONSE_REGULATORY"/>
    <property type="match status" value="1"/>
</dbReference>
<reference evidence="6 7" key="1">
    <citation type="journal article" date="2019" name="Int. J. Syst. Evol. Microbiol.">
        <title>Capsulimonas corticalis gen. nov., sp. nov., an aerobic capsulated bacterium, of a novel bacterial order, Capsulimonadales ord. nov., of the class Armatimonadia of the phylum Armatimonadetes.</title>
        <authorList>
            <person name="Li J."/>
            <person name="Kudo C."/>
            <person name="Tonouchi A."/>
        </authorList>
    </citation>
    <scope>NUCLEOTIDE SEQUENCE [LARGE SCALE GENOMIC DNA]</scope>
    <source>
        <strain evidence="6 7">AX-7</strain>
    </source>
</reference>
<dbReference type="RefSeq" id="WP_119323854.1">
    <property type="nucleotide sequence ID" value="NZ_AP025739.1"/>
</dbReference>
<evidence type="ECO:0000313" key="6">
    <source>
        <dbReference type="EMBL" id="BDI28400.1"/>
    </source>
</evidence>
<dbReference type="Pfam" id="PF00196">
    <property type="entry name" value="GerE"/>
    <property type="match status" value="1"/>
</dbReference>
<proteinExistence type="predicted"/>
<dbReference type="GO" id="GO:0005829">
    <property type="term" value="C:cytosol"/>
    <property type="evidence" value="ECO:0007669"/>
    <property type="project" value="TreeGrafter"/>
</dbReference>
<dbReference type="SMART" id="SM00448">
    <property type="entry name" value="REC"/>
    <property type="match status" value="1"/>
</dbReference>
<dbReference type="GO" id="GO:0000976">
    <property type="term" value="F:transcription cis-regulatory region binding"/>
    <property type="evidence" value="ECO:0007669"/>
    <property type="project" value="TreeGrafter"/>
</dbReference>
<dbReference type="Pfam" id="PF17874">
    <property type="entry name" value="TPR_MalT"/>
    <property type="match status" value="1"/>
</dbReference>
<keyword evidence="1" id="KW-0597">Phosphoprotein</keyword>
<dbReference type="OrthoDB" id="1137593at2"/>
<dbReference type="Gene3D" id="3.40.50.2300">
    <property type="match status" value="1"/>
</dbReference>
<protein>
    <submittedName>
        <fullName evidence="6">Uncharacterized protein</fullName>
    </submittedName>
</protein>
<dbReference type="PANTHER" id="PTHR48111:SF1">
    <property type="entry name" value="TWO-COMPONENT RESPONSE REGULATOR ORR33"/>
    <property type="match status" value="1"/>
</dbReference>
<dbReference type="SUPFAM" id="SSF46894">
    <property type="entry name" value="C-terminal effector domain of the bipartite response regulators"/>
    <property type="match status" value="1"/>
</dbReference>
<accession>A0A402D2Y1</accession>
<dbReference type="AlphaFoldDB" id="A0A402D2Y1"/>
<evidence type="ECO:0000256" key="2">
    <source>
        <dbReference type="ARBA" id="ARBA00023012"/>
    </source>
</evidence>
<dbReference type="CDD" id="cd19920">
    <property type="entry name" value="REC_PA4781-like"/>
    <property type="match status" value="1"/>
</dbReference>
<evidence type="ECO:0000256" key="1">
    <source>
        <dbReference type="ARBA" id="ARBA00022553"/>
    </source>
</evidence>
<gene>
    <name evidence="6" type="ORF">CCAX7_004510</name>
</gene>
<evidence type="ECO:0000256" key="5">
    <source>
        <dbReference type="ARBA" id="ARBA00023163"/>
    </source>
</evidence>
<dbReference type="PANTHER" id="PTHR48111">
    <property type="entry name" value="REGULATOR OF RPOS"/>
    <property type="match status" value="1"/>
</dbReference>
<dbReference type="InterPro" id="IPR039420">
    <property type="entry name" value="WalR-like"/>
</dbReference>
<sequence length="697" mass="77464">MKKGMILAADDTGESLRLLTQVLNKEGYLVHPASSGELALASARANPPELILLDIHMAGMNGFDVCRRLKIQPETRNVPVVFLSATTDIEERVEGLRLGAVDFVSKPFRTEELLARVETHLELGRLRANLEKVVNERTMKLQVVTEMISIPVKQAIESQDWSLVLRLFEPTAFVMLLWEEESREWLLNLPQAAIDAEPGLAFWRSYVLLGFGRVGAAEAIAEQADIQCERSDRSRDQWRIRSVRAKAAELRGDGPSAVSLAGEGLELAARLGFEERPLGYLWLGSAYCMSGQPMRGEEMFRTACSMCERLEGSRRWLTPVCYSWYGRSLYLQGRLNDALAVCRQSFSLERQYGGPTVAISYMLEADILIGRNLLDVAQQSLEKALDVNGSLDQWFSQPNSWLTAAVFRYARGDVRQGDHVVDDLVEWARRNNAPAVKEKAEAIRVNYWLKEGQIERAWLWSIERKLTAENDFAYAQEPTYLALARLYAHRGANTGDASLLDRAISLLGRLRRSAETDGRMGHALSALIVETLAIAQSGRLDDALASLERCLTMAIPESAFRAFLDEGPMMFDLLQTAAARGVLRETTTGLSAMFQSPLASARPSGAFGYRPSPSQPQSAKSSLDLDRTLQLINPLTDREFELLNLIAAGLTNASLADSLFISNNTVKTHVKHLYQKLNASTRTEAVARARSLGLLAN</sequence>
<dbReference type="GO" id="GO:0000156">
    <property type="term" value="F:phosphorelay response regulator activity"/>
    <property type="evidence" value="ECO:0007669"/>
    <property type="project" value="TreeGrafter"/>
</dbReference>
<dbReference type="SUPFAM" id="SSF48452">
    <property type="entry name" value="TPR-like"/>
    <property type="match status" value="1"/>
</dbReference>
<dbReference type="InterPro" id="IPR000792">
    <property type="entry name" value="Tscrpt_reg_LuxR_C"/>
</dbReference>
<evidence type="ECO:0000256" key="4">
    <source>
        <dbReference type="ARBA" id="ARBA00023125"/>
    </source>
</evidence>
<dbReference type="InterPro" id="IPR041617">
    <property type="entry name" value="TPR_MalT"/>
</dbReference>
<evidence type="ECO:0000313" key="7">
    <source>
        <dbReference type="Proteomes" id="UP000287394"/>
    </source>
</evidence>
<name>A0A402D2Y1_9BACT</name>
<keyword evidence="3" id="KW-0805">Transcription regulation</keyword>
<dbReference type="Gene3D" id="1.10.10.10">
    <property type="entry name" value="Winged helix-like DNA-binding domain superfamily/Winged helix DNA-binding domain"/>
    <property type="match status" value="1"/>
</dbReference>
<dbReference type="GO" id="GO:0032993">
    <property type="term" value="C:protein-DNA complex"/>
    <property type="evidence" value="ECO:0007669"/>
    <property type="project" value="TreeGrafter"/>
</dbReference>
<dbReference type="PRINTS" id="PR00038">
    <property type="entry name" value="HTHLUXR"/>
</dbReference>
<dbReference type="PROSITE" id="PS50043">
    <property type="entry name" value="HTH_LUXR_2"/>
    <property type="match status" value="1"/>
</dbReference>
<keyword evidence="4" id="KW-0238">DNA-binding</keyword>
<dbReference type="KEGG" id="ccot:CCAX7_004510"/>
<dbReference type="InterPro" id="IPR011990">
    <property type="entry name" value="TPR-like_helical_dom_sf"/>
</dbReference>
<dbReference type="InterPro" id="IPR016032">
    <property type="entry name" value="Sig_transdc_resp-reg_C-effctor"/>
</dbReference>
<dbReference type="GO" id="GO:0006355">
    <property type="term" value="P:regulation of DNA-templated transcription"/>
    <property type="evidence" value="ECO:0007669"/>
    <property type="project" value="InterPro"/>
</dbReference>
<keyword evidence="5" id="KW-0804">Transcription</keyword>
<dbReference type="Gene3D" id="1.25.40.10">
    <property type="entry name" value="Tetratricopeptide repeat domain"/>
    <property type="match status" value="1"/>
</dbReference>
<dbReference type="CDD" id="cd06170">
    <property type="entry name" value="LuxR_C_like"/>
    <property type="match status" value="1"/>
</dbReference>
<dbReference type="EMBL" id="AP025739">
    <property type="protein sequence ID" value="BDI28400.1"/>
    <property type="molecule type" value="Genomic_DNA"/>
</dbReference>
<organism evidence="6 7">
    <name type="scientific">Capsulimonas corticalis</name>
    <dbReference type="NCBI Taxonomy" id="2219043"/>
    <lineage>
        <taxon>Bacteria</taxon>
        <taxon>Bacillati</taxon>
        <taxon>Armatimonadota</taxon>
        <taxon>Armatimonadia</taxon>
        <taxon>Capsulimonadales</taxon>
        <taxon>Capsulimonadaceae</taxon>
        <taxon>Capsulimonas</taxon>
    </lineage>
</organism>